<dbReference type="RefSeq" id="WP_206256163.1">
    <property type="nucleotide sequence ID" value="NZ_CP071060.1"/>
</dbReference>
<keyword evidence="6" id="KW-0406">Ion transport</keyword>
<evidence type="ECO:0000256" key="8">
    <source>
        <dbReference type="ARBA" id="ARBA00023136"/>
    </source>
</evidence>
<dbReference type="InterPro" id="IPR050286">
    <property type="entry name" value="G_neg_Bact_CarbUptk_Porin"/>
</dbReference>
<evidence type="ECO:0000313" key="12">
    <source>
        <dbReference type="Proteomes" id="UP000663570"/>
    </source>
</evidence>
<comment type="subcellular location">
    <subcellularLocation>
        <location evidence="1">Cell outer membrane</location>
        <topology evidence="1">Multi-pass membrane protein</topology>
    </subcellularLocation>
</comment>
<comment type="similarity">
    <text evidence="2">Belongs to the porin LamB (TC 1.B.3) family.</text>
</comment>
<organism evidence="11 12">
    <name type="scientific">Niveibacterium microcysteis</name>
    <dbReference type="NCBI Taxonomy" id="2811415"/>
    <lineage>
        <taxon>Bacteria</taxon>
        <taxon>Pseudomonadati</taxon>
        <taxon>Pseudomonadota</taxon>
        <taxon>Betaproteobacteria</taxon>
        <taxon>Rhodocyclales</taxon>
        <taxon>Rhodocyclaceae</taxon>
        <taxon>Niveibacterium</taxon>
    </lineage>
</organism>
<evidence type="ECO:0000256" key="3">
    <source>
        <dbReference type="ARBA" id="ARBA00022448"/>
    </source>
</evidence>
<dbReference type="InterPro" id="IPR036998">
    <property type="entry name" value="Porin_LamB_sf"/>
</dbReference>
<reference evidence="11 12" key="1">
    <citation type="submission" date="2021-02" db="EMBL/GenBank/DDBJ databases">
        <title>Niveibacterium changnyeongensis HC41.</title>
        <authorList>
            <person name="Kang M."/>
        </authorList>
    </citation>
    <scope>NUCLEOTIDE SEQUENCE [LARGE SCALE GENOMIC DNA]</scope>
    <source>
        <strain evidence="11 12">HC41</strain>
    </source>
</reference>
<dbReference type="Gene3D" id="2.40.170.10">
    <property type="entry name" value="Porin, LamB type"/>
    <property type="match status" value="1"/>
</dbReference>
<keyword evidence="12" id="KW-1185">Reference proteome</keyword>
<name>A0ABX7MAM2_9RHOO</name>
<sequence length="426" mass="45833">MNFKLSAIAAAVAAATLSAGAGAAAVDFHGYARSGVGSSVDGGSMVCYWGPSGLGHFRLGNECDTYFELAFDANLAEKGETKFNIHTMIAGGTQQLNDWEESTPSWRQMWAEATNVGSGPLATANIWAGKRYYKRQDIHMTDFFYNAVTGPGAGLENVDVGFGKLSYAYMRTGDMDWSGAGGFKPNYADGGAKSVTTHDLRLEGVQLGGFGSLDFIADIVSPNSRENSDGKKNESASGYALTAQHTIGVLGGFNRAVIQIAQDGANLDGTAKWWSSDTYESEGWRFLDHLVFDAGAWNGSATFGYQVTNENKGKDTTGWNLGGRVWYHFNDLYSVGGEVGHDSAKTDGQEERSMNKLTLAGQISAGKSFWARPAIRAYYTYANWNDAMKNSGYHGCTGRDCGVGVENGKDFASNGSTYGVQFEAWW</sequence>
<dbReference type="Proteomes" id="UP000663570">
    <property type="component" value="Chromosome"/>
</dbReference>
<accession>A0ABX7MAM2</accession>
<dbReference type="PANTHER" id="PTHR38762">
    <property type="entry name" value="CRYPTIC OUTER MEMBRANE PORIN BGLH-RELATED"/>
    <property type="match status" value="1"/>
</dbReference>
<evidence type="ECO:0000256" key="6">
    <source>
        <dbReference type="ARBA" id="ARBA00023065"/>
    </source>
</evidence>
<dbReference type="SUPFAM" id="SSF56935">
    <property type="entry name" value="Porins"/>
    <property type="match status" value="1"/>
</dbReference>
<keyword evidence="9" id="KW-0998">Cell outer membrane</keyword>
<feature type="chain" id="PRO_5046759061" evidence="10">
    <location>
        <begin position="24"/>
        <end position="426"/>
    </location>
</feature>
<evidence type="ECO:0000256" key="2">
    <source>
        <dbReference type="ARBA" id="ARBA00007055"/>
    </source>
</evidence>
<evidence type="ECO:0000256" key="1">
    <source>
        <dbReference type="ARBA" id="ARBA00004571"/>
    </source>
</evidence>
<protein>
    <submittedName>
        <fullName evidence="11">Carbohydrate porin</fullName>
    </submittedName>
</protein>
<keyword evidence="3" id="KW-0813">Transport</keyword>
<evidence type="ECO:0000256" key="7">
    <source>
        <dbReference type="ARBA" id="ARBA00023114"/>
    </source>
</evidence>
<evidence type="ECO:0000256" key="10">
    <source>
        <dbReference type="SAM" id="SignalP"/>
    </source>
</evidence>
<proteinExistence type="inferred from homology"/>
<dbReference type="InterPro" id="IPR003192">
    <property type="entry name" value="Porin_LamB"/>
</dbReference>
<dbReference type="PANTHER" id="PTHR38762:SF1">
    <property type="entry name" value="CRYPTIC OUTER MEMBRANE PORIN BGLH-RELATED"/>
    <property type="match status" value="1"/>
</dbReference>
<evidence type="ECO:0000313" key="11">
    <source>
        <dbReference type="EMBL" id="QSI78795.1"/>
    </source>
</evidence>
<gene>
    <name evidence="11" type="ORF">JY500_09390</name>
</gene>
<evidence type="ECO:0000256" key="4">
    <source>
        <dbReference type="ARBA" id="ARBA00022452"/>
    </source>
</evidence>
<keyword evidence="10" id="KW-0732">Signal</keyword>
<evidence type="ECO:0000256" key="5">
    <source>
        <dbReference type="ARBA" id="ARBA00022692"/>
    </source>
</evidence>
<keyword evidence="7" id="KW-0626">Porin</keyword>
<keyword evidence="4" id="KW-1134">Transmembrane beta strand</keyword>
<evidence type="ECO:0000256" key="9">
    <source>
        <dbReference type="ARBA" id="ARBA00023237"/>
    </source>
</evidence>
<keyword evidence="5" id="KW-0812">Transmembrane</keyword>
<dbReference type="Pfam" id="PF02264">
    <property type="entry name" value="LamB"/>
    <property type="match status" value="1"/>
</dbReference>
<dbReference type="EMBL" id="CP071060">
    <property type="protein sequence ID" value="QSI78795.1"/>
    <property type="molecule type" value="Genomic_DNA"/>
</dbReference>
<feature type="signal peptide" evidence="10">
    <location>
        <begin position="1"/>
        <end position="23"/>
    </location>
</feature>
<keyword evidence="8" id="KW-0472">Membrane</keyword>